<reference evidence="6 7" key="1">
    <citation type="submission" date="2014-12" db="EMBL/GenBank/DDBJ databases">
        <title>Denitrispirillum autotrophicum gen. nov., sp. nov., Denitrifying, Facultatively Autotrophic Bacteria Isolated from Rice Paddy Soil.</title>
        <authorList>
            <person name="Ishii S."/>
            <person name="Ashida N."/>
            <person name="Ohno H."/>
            <person name="Otsuka S."/>
            <person name="Yokota A."/>
            <person name="Senoo K."/>
        </authorList>
    </citation>
    <scope>NUCLEOTIDE SEQUENCE [LARGE SCALE GENOMIC DNA]</scope>
    <source>
        <strain evidence="6 7">TSA66</strain>
    </source>
</reference>
<dbReference type="Proteomes" id="UP000031572">
    <property type="component" value="Unassembled WGS sequence"/>
</dbReference>
<organism evidence="6 7">
    <name type="scientific">Noviherbaspirillum autotrophicum</name>
    <dbReference type="NCBI Taxonomy" id="709839"/>
    <lineage>
        <taxon>Bacteria</taxon>
        <taxon>Pseudomonadati</taxon>
        <taxon>Pseudomonadota</taxon>
        <taxon>Betaproteobacteria</taxon>
        <taxon>Burkholderiales</taxon>
        <taxon>Oxalobacteraceae</taxon>
        <taxon>Noviherbaspirillum</taxon>
    </lineage>
</organism>
<keyword evidence="7" id="KW-1185">Reference proteome</keyword>
<dbReference type="STRING" id="709839.TSA66_12460"/>
<evidence type="ECO:0000256" key="2">
    <source>
        <dbReference type="ARBA" id="ARBA00023125"/>
    </source>
</evidence>
<dbReference type="GO" id="GO:0003677">
    <property type="term" value="F:DNA binding"/>
    <property type="evidence" value="ECO:0007669"/>
    <property type="project" value="UniProtKB-KW"/>
</dbReference>
<dbReference type="Pfam" id="PF00027">
    <property type="entry name" value="cNMP_binding"/>
    <property type="match status" value="1"/>
</dbReference>
<dbReference type="Pfam" id="PF13545">
    <property type="entry name" value="HTH_Crp_2"/>
    <property type="match status" value="1"/>
</dbReference>
<evidence type="ECO:0000313" key="7">
    <source>
        <dbReference type="Proteomes" id="UP000031572"/>
    </source>
</evidence>
<dbReference type="InterPro" id="IPR050397">
    <property type="entry name" value="Env_Response_Regulators"/>
</dbReference>
<evidence type="ECO:0000256" key="1">
    <source>
        <dbReference type="ARBA" id="ARBA00023015"/>
    </source>
</evidence>
<accession>A0A0C2BJR6</accession>
<dbReference type="InterPro" id="IPR018490">
    <property type="entry name" value="cNMP-bd_dom_sf"/>
</dbReference>
<keyword evidence="2" id="KW-0238">DNA-binding</keyword>
<dbReference type="PANTHER" id="PTHR24567">
    <property type="entry name" value="CRP FAMILY TRANSCRIPTIONAL REGULATORY PROTEIN"/>
    <property type="match status" value="1"/>
</dbReference>
<dbReference type="InterPro" id="IPR014710">
    <property type="entry name" value="RmlC-like_jellyroll"/>
</dbReference>
<feature type="domain" description="HTH crp-type" evidence="5">
    <location>
        <begin position="151"/>
        <end position="219"/>
    </location>
</feature>
<dbReference type="Gene3D" id="2.60.120.10">
    <property type="entry name" value="Jelly Rolls"/>
    <property type="match status" value="1"/>
</dbReference>
<gene>
    <name evidence="6" type="ORF">TSA66_12460</name>
</gene>
<keyword evidence="3" id="KW-0804">Transcription</keyword>
<feature type="domain" description="Cyclic nucleotide-binding" evidence="4">
    <location>
        <begin position="17"/>
        <end position="137"/>
    </location>
</feature>
<evidence type="ECO:0000259" key="5">
    <source>
        <dbReference type="PROSITE" id="PS51063"/>
    </source>
</evidence>
<dbReference type="PANTHER" id="PTHR24567:SF68">
    <property type="entry name" value="DNA-BINDING TRANSCRIPTIONAL DUAL REGULATOR CRP"/>
    <property type="match status" value="1"/>
</dbReference>
<dbReference type="AlphaFoldDB" id="A0A0C2BJR6"/>
<dbReference type="InterPro" id="IPR000595">
    <property type="entry name" value="cNMP-bd_dom"/>
</dbReference>
<dbReference type="SUPFAM" id="SSF46785">
    <property type="entry name" value="Winged helix' DNA-binding domain"/>
    <property type="match status" value="1"/>
</dbReference>
<dbReference type="RefSeq" id="WP_040040262.1">
    <property type="nucleotide sequence ID" value="NZ_JWJG01000028.1"/>
</dbReference>
<keyword evidence="1" id="KW-0805">Transcription regulation</keyword>
<evidence type="ECO:0000256" key="3">
    <source>
        <dbReference type="ARBA" id="ARBA00023163"/>
    </source>
</evidence>
<dbReference type="GO" id="GO:0005829">
    <property type="term" value="C:cytosol"/>
    <property type="evidence" value="ECO:0007669"/>
    <property type="project" value="TreeGrafter"/>
</dbReference>
<dbReference type="GO" id="GO:0003700">
    <property type="term" value="F:DNA-binding transcription factor activity"/>
    <property type="evidence" value="ECO:0007669"/>
    <property type="project" value="TreeGrafter"/>
</dbReference>
<proteinExistence type="predicted"/>
<dbReference type="PROSITE" id="PS50042">
    <property type="entry name" value="CNMP_BINDING_3"/>
    <property type="match status" value="1"/>
</dbReference>
<dbReference type="SMART" id="SM00419">
    <property type="entry name" value="HTH_CRP"/>
    <property type="match status" value="1"/>
</dbReference>
<dbReference type="SMART" id="SM00100">
    <property type="entry name" value="cNMP"/>
    <property type="match status" value="1"/>
</dbReference>
<dbReference type="Gene3D" id="1.10.10.10">
    <property type="entry name" value="Winged helix-like DNA-binding domain superfamily/Winged helix DNA-binding domain"/>
    <property type="match status" value="1"/>
</dbReference>
<sequence>MSIGKIKVQDFLARLPLFNDVDPEELDHIAESTTELHVPRGQQIFRRGDPCVGFHTVVYGQVKLSFVSPGGSEKVVEIIGPGHSFGEALMFMEKPYIVSAHALADSLLLHVAKSAVFDELQRDPKFARKMLAGLSRRLHGLICDVEAYSLRSGAQRVIGYLLKEETPADGDQIRLEVSKNVLASRLNLTPEHFSRILHELANEGLIGVDGRNITIFDIERLRNYGG</sequence>
<dbReference type="OrthoDB" id="9777588at2"/>
<dbReference type="EMBL" id="JWJG01000028">
    <property type="protein sequence ID" value="KIF81435.1"/>
    <property type="molecule type" value="Genomic_DNA"/>
</dbReference>
<dbReference type="InterPro" id="IPR036388">
    <property type="entry name" value="WH-like_DNA-bd_sf"/>
</dbReference>
<dbReference type="CDD" id="cd00038">
    <property type="entry name" value="CAP_ED"/>
    <property type="match status" value="1"/>
</dbReference>
<evidence type="ECO:0000313" key="6">
    <source>
        <dbReference type="EMBL" id="KIF81435.1"/>
    </source>
</evidence>
<protein>
    <submittedName>
        <fullName evidence="6">Crp/Fnr family transcriptional regulator</fullName>
    </submittedName>
</protein>
<dbReference type="InterPro" id="IPR036390">
    <property type="entry name" value="WH_DNA-bd_sf"/>
</dbReference>
<dbReference type="PROSITE" id="PS51063">
    <property type="entry name" value="HTH_CRP_2"/>
    <property type="match status" value="1"/>
</dbReference>
<dbReference type="SUPFAM" id="SSF51206">
    <property type="entry name" value="cAMP-binding domain-like"/>
    <property type="match status" value="1"/>
</dbReference>
<name>A0A0C2BJR6_9BURK</name>
<evidence type="ECO:0000259" key="4">
    <source>
        <dbReference type="PROSITE" id="PS50042"/>
    </source>
</evidence>
<comment type="caution">
    <text evidence="6">The sequence shown here is derived from an EMBL/GenBank/DDBJ whole genome shotgun (WGS) entry which is preliminary data.</text>
</comment>
<dbReference type="InterPro" id="IPR012318">
    <property type="entry name" value="HTH_CRP"/>
</dbReference>